<keyword evidence="2" id="KW-1185">Reference proteome</keyword>
<name>A0A6J1JSB1_CUCMA</name>
<feature type="transmembrane region" description="Helical" evidence="1">
    <location>
        <begin position="76"/>
        <end position="100"/>
    </location>
</feature>
<dbReference type="AlphaFoldDB" id="A0A6J1JSB1"/>
<dbReference type="KEGG" id="cmax:111488468"/>
<sequence length="284" mass="29444">MSSSCIPCLASTLLLLLLLIPSLKLLINGLNSLPTLVFCLFFKAPPCVLVSLLNALRPPAEASLGALQSLADALKWVCVSTVEMGLGIIGSFLMAVLGALKNVVFGSFREFGSAFGGLLDKPKASGEGSLLEQVREIIGFVSSKILDHVLETATSSAGGVFGFAMTSISAFLNDPGSAMGKLVGILKGSLEGAGSSMGGVRGIVESLVEKVAELGLGVASSSASGWFETVKKAMDLVIESGFTVGGLVEKTKAALEVLHMEDLRSLIQSLARLSVNMIISYFLG</sequence>
<keyword evidence="1" id="KW-0472">Membrane</keyword>
<keyword evidence="1" id="KW-0812">Transmembrane</keyword>
<evidence type="ECO:0000313" key="3">
    <source>
        <dbReference type="RefSeq" id="XP_022991981.1"/>
    </source>
</evidence>
<evidence type="ECO:0000313" key="2">
    <source>
        <dbReference type="Proteomes" id="UP000504608"/>
    </source>
</evidence>
<reference evidence="3" key="1">
    <citation type="submission" date="2025-08" db="UniProtKB">
        <authorList>
            <consortium name="RefSeq"/>
        </authorList>
    </citation>
    <scope>IDENTIFICATION</scope>
    <source>
        <tissue evidence="3">Young leaves</tissue>
    </source>
</reference>
<protein>
    <submittedName>
        <fullName evidence="3">Uncharacterized protein LOC111488468</fullName>
    </submittedName>
</protein>
<organism evidence="2 3">
    <name type="scientific">Cucurbita maxima</name>
    <name type="common">Pumpkin</name>
    <name type="synonym">Winter squash</name>
    <dbReference type="NCBI Taxonomy" id="3661"/>
    <lineage>
        <taxon>Eukaryota</taxon>
        <taxon>Viridiplantae</taxon>
        <taxon>Streptophyta</taxon>
        <taxon>Embryophyta</taxon>
        <taxon>Tracheophyta</taxon>
        <taxon>Spermatophyta</taxon>
        <taxon>Magnoliopsida</taxon>
        <taxon>eudicotyledons</taxon>
        <taxon>Gunneridae</taxon>
        <taxon>Pentapetalae</taxon>
        <taxon>rosids</taxon>
        <taxon>fabids</taxon>
        <taxon>Cucurbitales</taxon>
        <taxon>Cucurbitaceae</taxon>
        <taxon>Cucurbiteae</taxon>
        <taxon>Cucurbita</taxon>
    </lineage>
</organism>
<proteinExistence type="predicted"/>
<gene>
    <name evidence="3" type="primary">LOC111488468</name>
</gene>
<feature type="transmembrane region" description="Helical" evidence="1">
    <location>
        <begin position="35"/>
        <end position="56"/>
    </location>
</feature>
<keyword evidence="1" id="KW-1133">Transmembrane helix</keyword>
<dbReference type="RefSeq" id="XP_022991981.1">
    <property type="nucleotide sequence ID" value="XM_023136213.1"/>
</dbReference>
<dbReference type="GeneID" id="111488468"/>
<dbReference type="OrthoDB" id="1710869at2759"/>
<evidence type="ECO:0000256" key="1">
    <source>
        <dbReference type="SAM" id="Phobius"/>
    </source>
</evidence>
<dbReference type="Proteomes" id="UP000504608">
    <property type="component" value="Unplaced"/>
</dbReference>
<accession>A0A6J1JSB1</accession>